<dbReference type="InterPro" id="IPR003675">
    <property type="entry name" value="Rce1/LyrA-like_dom"/>
</dbReference>
<gene>
    <name evidence="3" type="ORF">SAMN04487937_2126</name>
</gene>
<feature type="transmembrane region" description="Helical" evidence="1">
    <location>
        <begin position="270"/>
        <end position="295"/>
    </location>
</feature>
<dbReference type="AlphaFoldDB" id="A0A1I6GW89"/>
<keyword evidence="1" id="KW-1133">Transmembrane helix</keyword>
<feature type="transmembrane region" description="Helical" evidence="1">
    <location>
        <begin position="243"/>
        <end position="264"/>
    </location>
</feature>
<feature type="transmembrane region" description="Helical" evidence="1">
    <location>
        <begin position="212"/>
        <end position="231"/>
    </location>
</feature>
<evidence type="ECO:0000313" key="3">
    <source>
        <dbReference type="EMBL" id="SFR46514.1"/>
    </source>
</evidence>
<feature type="transmembrane region" description="Helical" evidence="1">
    <location>
        <begin position="185"/>
        <end position="206"/>
    </location>
</feature>
<feature type="transmembrane region" description="Helical" evidence="1">
    <location>
        <begin position="138"/>
        <end position="158"/>
    </location>
</feature>
<proteinExistence type="predicted"/>
<evidence type="ECO:0000259" key="2">
    <source>
        <dbReference type="Pfam" id="PF02517"/>
    </source>
</evidence>
<evidence type="ECO:0000313" key="4">
    <source>
        <dbReference type="Proteomes" id="UP000198932"/>
    </source>
</evidence>
<dbReference type="GO" id="GO:0080120">
    <property type="term" value="P:CAAX-box protein maturation"/>
    <property type="evidence" value="ECO:0007669"/>
    <property type="project" value="UniProtKB-ARBA"/>
</dbReference>
<feature type="domain" description="CAAX prenyl protease 2/Lysostaphin resistance protein A-like" evidence="2">
    <location>
        <begin position="145"/>
        <end position="247"/>
    </location>
</feature>
<dbReference type="STRING" id="35743.SAMN04487937_2126"/>
<reference evidence="4" key="1">
    <citation type="submission" date="2016-10" db="EMBL/GenBank/DDBJ databases">
        <authorList>
            <person name="Varghese N."/>
            <person name="Submissions S."/>
        </authorList>
    </citation>
    <scope>NUCLEOTIDE SEQUENCE [LARGE SCALE GENOMIC DNA]</scope>
    <source>
        <strain evidence="4">RD 26</strain>
    </source>
</reference>
<protein>
    <recommendedName>
        <fullName evidence="2">CAAX prenyl protease 2/Lysostaphin resistance protein A-like domain-containing protein</fullName>
    </recommendedName>
</protein>
<dbReference type="RefSeq" id="WP_092921787.1">
    <property type="nucleotide sequence ID" value="NZ_FOYN01000003.1"/>
</dbReference>
<keyword evidence="1" id="KW-0472">Membrane</keyword>
<accession>A0A1I6GW89</accession>
<dbReference type="Pfam" id="PF02517">
    <property type="entry name" value="Rce1-like"/>
    <property type="match status" value="1"/>
</dbReference>
<feature type="transmembrane region" description="Helical" evidence="1">
    <location>
        <begin position="98"/>
        <end position="118"/>
    </location>
</feature>
<dbReference type="GO" id="GO:0004175">
    <property type="term" value="F:endopeptidase activity"/>
    <property type="evidence" value="ECO:0007669"/>
    <property type="project" value="UniProtKB-ARBA"/>
</dbReference>
<keyword evidence="4" id="KW-1185">Reference proteome</keyword>
<name>A0A1I6GW89_HALSD</name>
<dbReference type="Proteomes" id="UP000198932">
    <property type="component" value="Unassembled WGS sequence"/>
</dbReference>
<keyword evidence="1" id="KW-0812">Transmembrane</keyword>
<dbReference type="EMBL" id="FOYN01000003">
    <property type="protein sequence ID" value="SFR46514.1"/>
    <property type="molecule type" value="Genomic_DNA"/>
</dbReference>
<feature type="transmembrane region" description="Helical" evidence="1">
    <location>
        <begin position="23"/>
        <end position="45"/>
    </location>
</feature>
<organism evidence="3 4">
    <name type="scientific">Halorubrum sodomense</name>
    <dbReference type="NCBI Taxonomy" id="35743"/>
    <lineage>
        <taxon>Archaea</taxon>
        <taxon>Methanobacteriati</taxon>
        <taxon>Methanobacteriota</taxon>
        <taxon>Stenosarchaea group</taxon>
        <taxon>Halobacteria</taxon>
        <taxon>Halobacteriales</taxon>
        <taxon>Haloferacaceae</taxon>
        <taxon>Halorubrum</taxon>
    </lineage>
</organism>
<sequence length="322" mass="32494">MALSPTDALRRVLWGRERDRLRATWRILLGFVVVLGVLLGGGRLLGRVDVPSVLVNGPVALLVAAAVGAYALVTSLVPGERPVGGYGLALDRRWARDFLAAVVVGCVAQGVFTALLLATGTGRVVETLSAGVASGGGAPAVAVAVAATAVAFAAVGLWEELLFRGVFVLNASEGLAARGLSPGRAVWAAGAASVLAFGPAHAVVAAQGATPLFAAGQAIAAAVYFAVAYVLTGSLAFPVGIHFATNFWVASVAGQAGSGFPALVRLERDLGAGAVELLLVVLPTAVLLGLILAWVRVTRGAVSPDESLSASVRRRHGSAAGE</sequence>
<evidence type="ECO:0000256" key="1">
    <source>
        <dbReference type="SAM" id="Phobius"/>
    </source>
</evidence>
<dbReference type="OrthoDB" id="331240at2157"/>
<feature type="transmembrane region" description="Helical" evidence="1">
    <location>
        <begin position="57"/>
        <end position="77"/>
    </location>
</feature>